<comment type="caution">
    <text evidence="2">The sequence shown here is derived from an EMBL/GenBank/DDBJ whole genome shotgun (WGS) entry which is preliminary data.</text>
</comment>
<dbReference type="RefSeq" id="WP_141267807.1">
    <property type="nucleotide sequence ID" value="NZ_BJLB01000001.1"/>
</dbReference>
<evidence type="ECO:0000313" key="2">
    <source>
        <dbReference type="EMBL" id="GEA39166.1"/>
    </source>
</evidence>
<dbReference type="InterPro" id="IPR036630">
    <property type="entry name" value="Head_decoration_D_sf"/>
</dbReference>
<name>A0A829WFA4_9FIRM</name>
<dbReference type="SUPFAM" id="SSF51274">
    <property type="entry name" value="Head decoration protein D (gpD, major capsid protein D)"/>
    <property type="match status" value="1"/>
</dbReference>
<gene>
    <name evidence="1" type="ORF">Ccl03g_45340</name>
    <name evidence="2" type="ORF">Ccl03g_48790</name>
</gene>
<evidence type="ECO:0000313" key="3">
    <source>
        <dbReference type="Proteomes" id="UP000315200"/>
    </source>
</evidence>
<proteinExistence type="predicted"/>
<dbReference type="AlphaFoldDB" id="A0A829WFA4"/>
<reference evidence="2 3" key="1">
    <citation type="submission" date="2019-06" db="EMBL/GenBank/DDBJ databases">
        <title>Draft genome sequence of [Clostridium] clostridioforme NBRC 113352.</title>
        <authorList>
            <person name="Miura T."/>
            <person name="Furukawa M."/>
            <person name="Shimamura M."/>
            <person name="Ohyama Y."/>
            <person name="Yamazoe A."/>
            <person name="Kawasaki H."/>
        </authorList>
    </citation>
    <scope>NUCLEOTIDE SEQUENCE [LARGE SCALE GENOMIC DNA]</scope>
    <source>
        <strain evidence="2 3">NBRC 113352</strain>
    </source>
</reference>
<accession>A0A829WFA4</accession>
<dbReference type="EMBL" id="BJLB01000001">
    <property type="protein sequence ID" value="GEA39166.1"/>
    <property type="molecule type" value="Genomic_DNA"/>
</dbReference>
<sequence>MADLVERLGEYSPKMVFAGEFPMLTDTGTAGEAVNQWDIIMLDAATGNVKRATTAGIDTVVGIAATAAAKNDPVVYYMTGEFFTDAIGMNDIEEATAKAALRKLSIFLR</sequence>
<dbReference type="EMBL" id="BJLB01000001">
    <property type="protein sequence ID" value="GEA38821.1"/>
    <property type="molecule type" value="Genomic_DNA"/>
</dbReference>
<organism evidence="2 3">
    <name type="scientific">Enterocloster clostridioformis</name>
    <dbReference type="NCBI Taxonomy" id="1531"/>
    <lineage>
        <taxon>Bacteria</taxon>
        <taxon>Bacillati</taxon>
        <taxon>Bacillota</taxon>
        <taxon>Clostridia</taxon>
        <taxon>Lachnospirales</taxon>
        <taxon>Lachnospiraceae</taxon>
        <taxon>Enterocloster</taxon>
    </lineage>
</organism>
<dbReference type="Gene3D" id="2.40.300.10">
    <property type="entry name" value="Head decoration protein D"/>
    <property type="match status" value="1"/>
</dbReference>
<protein>
    <submittedName>
        <fullName evidence="2">Uncharacterized protein</fullName>
    </submittedName>
</protein>
<dbReference type="GeneID" id="97208076"/>
<evidence type="ECO:0000313" key="1">
    <source>
        <dbReference type="EMBL" id="GEA38821.1"/>
    </source>
</evidence>
<dbReference type="Proteomes" id="UP000315200">
    <property type="component" value="Unassembled WGS sequence"/>
</dbReference>